<dbReference type="InterPro" id="IPR041577">
    <property type="entry name" value="RT_RNaseH_2"/>
</dbReference>
<dbReference type="GO" id="GO:0003964">
    <property type="term" value="F:RNA-directed DNA polymerase activity"/>
    <property type="evidence" value="ECO:0007669"/>
    <property type="project" value="UniProtKB-KW"/>
</dbReference>
<sequence length="248" mass="28803">MDYRKLNVATKKDHFPLSFIDQIFDRLAGKEYYYFLDGYLGYNHITIAIEDQHKTTFTYPYGTFAFHQMPFGLCYAPWTFQRCMMAIFSNFLKRSTLCFYEKYKQAFKTLKGALTSAIRAILGQKIKDKVIHHIYYTSKTLNESQENYTTTEKELLTEVFVIETFKSYIVGFKVTYVPEYDTTKILAKSDEAPYGGPFGGQKTVSKDGKHLSLQQNAPATHLGDRTFDVWELILWGHFLNLMAIFTSC</sequence>
<keyword evidence="4" id="KW-0808">Transferase</keyword>
<dbReference type="InterPro" id="IPR043128">
    <property type="entry name" value="Rev_trsase/Diguanyl_cyclase"/>
</dbReference>
<feature type="domain" description="Reverse transcriptase/retrotransposon-derived protein RNase H-like" evidence="2">
    <location>
        <begin position="104"/>
        <end position="175"/>
    </location>
</feature>
<proteinExistence type="predicted"/>
<evidence type="ECO:0000259" key="2">
    <source>
        <dbReference type="Pfam" id="PF17919"/>
    </source>
</evidence>
<dbReference type="Proteomes" id="UP000321393">
    <property type="component" value="Unassembled WGS sequence"/>
</dbReference>
<dbReference type="STRING" id="1194695.A0A5D3DEJ2"/>
<dbReference type="Pfam" id="PF00078">
    <property type="entry name" value="RVT_1"/>
    <property type="match status" value="1"/>
</dbReference>
<evidence type="ECO:0000313" key="5">
    <source>
        <dbReference type="Proteomes" id="UP000321393"/>
    </source>
</evidence>
<evidence type="ECO:0000313" key="6">
    <source>
        <dbReference type="Proteomes" id="UP000321947"/>
    </source>
</evidence>
<dbReference type="SUPFAM" id="SSF56672">
    <property type="entry name" value="DNA/RNA polymerases"/>
    <property type="match status" value="1"/>
</dbReference>
<protein>
    <submittedName>
        <fullName evidence="4">Reverse transcriptase</fullName>
    </submittedName>
</protein>
<gene>
    <name evidence="4" type="ORF">E5676_scaffold318G00900</name>
    <name evidence="3" type="ORF">E6C27_scaffold22G001430</name>
</gene>
<accession>A0A5D3DEJ2</accession>
<dbReference type="AlphaFoldDB" id="A0A5D3DEJ2"/>
<dbReference type="OrthoDB" id="1689949at2759"/>
<dbReference type="Proteomes" id="UP000321947">
    <property type="component" value="Unassembled WGS sequence"/>
</dbReference>
<reference evidence="5 6" key="1">
    <citation type="submission" date="2019-08" db="EMBL/GenBank/DDBJ databases">
        <title>Draft genome sequences of two oriental melons (Cucumis melo L. var makuwa).</title>
        <authorList>
            <person name="Kwon S.-Y."/>
        </authorList>
    </citation>
    <scope>NUCLEOTIDE SEQUENCE [LARGE SCALE GENOMIC DNA]</scope>
    <source>
        <strain evidence="6">cv. Chang Bougi</strain>
        <strain evidence="5">cv. SW 3</strain>
        <tissue evidence="4">Leaf</tissue>
    </source>
</reference>
<dbReference type="Gene3D" id="3.30.70.270">
    <property type="match status" value="1"/>
</dbReference>
<dbReference type="PANTHER" id="PTHR24559">
    <property type="entry name" value="TRANSPOSON TY3-I GAG-POL POLYPROTEIN"/>
    <property type="match status" value="1"/>
</dbReference>
<organism evidence="4 6">
    <name type="scientific">Cucumis melo var. makuwa</name>
    <name type="common">Oriental melon</name>
    <dbReference type="NCBI Taxonomy" id="1194695"/>
    <lineage>
        <taxon>Eukaryota</taxon>
        <taxon>Viridiplantae</taxon>
        <taxon>Streptophyta</taxon>
        <taxon>Embryophyta</taxon>
        <taxon>Tracheophyta</taxon>
        <taxon>Spermatophyta</taxon>
        <taxon>Magnoliopsida</taxon>
        <taxon>eudicotyledons</taxon>
        <taxon>Gunneridae</taxon>
        <taxon>Pentapetalae</taxon>
        <taxon>rosids</taxon>
        <taxon>fabids</taxon>
        <taxon>Cucurbitales</taxon>
        <taxon>Cucurbitaceae</taxon>
        <taxon>Benincaseae</taxon>
        <taxon>Cucumis</taxon>
    </lineage>
</organism>
<dbReference type="InterPro" id="IPR043502">
    <property type="entry name" value="DNA/RNA_pol_sf"/>
</dbReference>
<comment type="caution">
    <text evidence="4">The sequence shown here is derived from an EMBL/GenBank/DDBJ whole genome shotgun (WGS) entry which is preliminary data.</text>
</comment>
<dbReference type="InterPro" id="IPR000477">
    <property type="entry name" value="RT_dom"/>
</dbReference>
<dbReference type="EMBL" id="SSTD01005234">
    <property type="protein sequence ID" value="TYK22101.1"/>
    <property type="molecule type" value="Genomic_DNA"/>
</dbReference>
<evidence type="ECO:0000313" key="4">
    <source>
        <dbReference type="EMBL" id="TYK22101.1"/>
    </source>
</evidence>
<keyword evidence="4" id="KW-0548">Nucleotidyltransferase</keyword>
<dbReference type="InterPro" id="IPR053134">
    <property type="entry name" value="RNA-dir_DNA_polymerase"/>
</dbReference>
<dbReference type="CDD" id="cd01647">
    <property type="entry name" value="RT_LTR"/>
    <property type="match status" value="1"/>
</dbReference>
<name>A0A5D3DEJ2_CUCMM</name>
<dbReference type="Gene3D" id="3.10.10.10">
    <property type="entry name" value="HIV Type 1 Reverse Transcriptase, subunit A, domain 1"/>
    <property type="match status" value="1"/>
</dbReference>
<dbReference type="PANTHER" id="PTHR24559:SF429">
    <property type="entry name" value="RNA-DIRECTED DNA POLYMERASE HOMOLOG"/>
    <property type="match status" value="1"/>
</dbReference>
<dbReference type="EMBL" id="SSTE01005668">
    <property type="protein sequence ID" value="KAA0060352.1"/>
    <property type="molecule type" value="Genomic_DNA"/>
</dbReference>
<dbReference type="Pfam" id="PF17919">
    <property type="entry name" value="RT_RNaseH_2"/>
    <property type="match status" value="1"/>
</dbReference>
<keyword evidence="4" id="KW-0695">RNA-directed DNA polymerase</keyword>
<evidence type="ECO:0000259" key="1">
    <source>
        <dbReference type="Pfam" id="PF00078"/>
    </source>
</evidence>
<feature type="domain" description="Reverse transcriptase" evidence="1">
    <location>
        <begin position="1"/>
        <end position="100"/>
    </location>
</feature>
<evidence type="ECO:0000313" key="3">
    <source>
        <dbReference type="EMBL" id="KAA0060352.1"/>
    </source>
</evidence>